<sequence length="94" mass="11320">MIKSFNDEETRKVYHREPSRKLPAEIQQVALRKLRMLNNATSLNDLRVPPGNRLEKLSGDRDGQWSIRINDQWRICFVWQEDHAYQVEIVDYHR</sequence>
<evidence type="ECO:0008006" key="3">
    <source>
        <dbReference type="Google" id="ProtNLM"/>
    </source>
</evidence>
<dbReference type="Gene3D" id="3.30.2310.20">
    <property type="entry name" value="RelE-like"/>
    <property type="match status" value="1"/>
</dbReference>
<dbReference type="Pfam" id="PF05015">
    <property type="entry name" value="HigB-like_toxin"/>
    <property type="match status" value="1"/>
</dbReference>
<keyword evidence="2" id="KW-1185">Reference proteome</keyword>
<dbReference type="Proteomes" id="UP000050514">
    <property type="component" value="Unassembled WGS sequence"/>
</dbReference>
<comment type="caution">
    <text evidence="1">The sequence shown here is derived from an EMBL/GenBank/DDBJ whole genome shotgun (WGS) entry which is preliminary data.</text>
</comment>
<dbReference type="AlphaFoldDB" id="A0A0P6XQN8"/>
<dbReference type="InterPro" id="IPR007711">
    <property type="entry name" value="HigB-1"/>
</dbReference>
<dbReference type="PANTHER" id="PTHR40266">
    <property type="entry name" value="TOXIN HIGB-1"/>
    <property type="match status" value="1"/>
</dbReference>
<dbReference type="OrthoDB" id="9801102at2"/>
<dbReference type="PANTHER" id="PTHR40266:SF2">
    <property type="entry name" value="TOXIN HIGB-1"/>
    <property type="match status" value="1"/>
</dbReference>
<dbReference type="EMBL" id="LGHJ01000009">
    <property type="protein sequence ID" value="KPL77568.1"/>
    <property type="molecule type" value="Genomic_DNA"/>
</dbReference>
<evidence type="ECO:0000313" key="2">
    <source>
        <dbReference type="Proteomes" id="UP000050514"/>
    </source>
</evidence>
<accession>A0A0P6XQN8</accession>
<dbReference type="PATRIC" id="fig|360411.5.peg.3530"/>
<protein>
    <recommendedName>
        <fullName evidence="3">Plasmid maintenance system killer</fullName>
    </recommendedName>
</protein>
<proteinExistence type="predicted"/>
<dbReference type="RefSeq" id="WP_061913674.1">
    <property type="nucleotide sequence ID" value="NZ_DF967971.1"/>
</dbReference>
<evidence type="ECO:0000313" key="1">
    <source>
        <dbReference type="EMBL" id="KPL77568.1"/>
    </source>
</evidence>
<gene>
    <name evidence="1" type="ORF">AC812_03260</name>
</gene>
<dbReference type="InterPro" id="IPR035093">
    <property type="entry name" value="RelE/ParE_toxin_dom_sf"/>
</dbReference>
<dbReference type="SUPFAM" id="SSF143011">
    <property type="entry name" value="RelE-like"/>
    <property type="match status" value="1"/>
</dbReference>
<reference evidence="1 2" key="1">
    <citation type="submission" date="2015-07" db="EMBL/GenBank/DDBJ databases">
        <title>Draft genome of Bellilinea caldifistulae DSM 17877.</title>
        <authorList>
            <person name="Hemp J."/>
            <person name="Ward L.M."/>
            <person name="Pace L.A."/>
            <person name="Fischer W.W."/>
        </authorList>
    </citation>
    <scope>NUCLEOTIDE SEQUENCE [LARGE SCALE GENOMIC DNA]</scope>
    <source>
        <strain evidence="1 2">GOMI-1</strain>
    </source>
</reference>
<organism evidence="1 2">
    <name type="scientific">Bellilinea caldifistulae</name>
    <dbReference type="NCBI Taxonomy" id="360411"/>
    <lineage>
        <taxon>Bacteria</taxon>
        <taxon>Bacillati</taxon>
        <taxon>Chloroflexota</taxon>
        <taxon>Anaerolineae</taxon>
        <taxon>Anaerolineales</taxon>
        <taxon>Anaerolineaceae</taxon>
        <taxon>Bellilinea</taxon>
    </lineage>
</organism>
<name>A0A0P6XQN8_9CHLR</name>
<dbReference type="STRING" id="360411.AC812_03260"/>